<gene>
    <name evidence="1" type="ORF">AUK18_00290</name>
</gene>
<protein>
    <recommendedName>
        <fullName evidence="3">Addiction module toxin, HicA family</fullName>
    </recommendedName>
</protein>
<dbReference type="AlphaFoldDB" id="A0A1J5AZS5"/>
<dbReference type="Proteomes" id="UP000183605">
    <property type="component" value="Unassembled WGS sequence"/>
</dbReference>
<reference evidence="1 2" key="1">
    <citation type="journal article" date="2016" name="Environ. Microbiol.">
        <title>Genomic resolution of a cold subsurface aquifer community provides metabolic insights for novel microbes adapted to high CO concentrations.</title>
        <authorList>
            <person name="Probst A.J."/>
            <person name="Castelle C.J."/>
            <person name="Singh A."/>
            <person name="Brown C.T."/>
            <person name="Anantharaman K."/>
            <person name="Sharon I."/>
            <person name="Hug L.A."/>
            <person name="Burstein D."/>
            <person name="Emerson J.B."/>
            <person name="Thomas B.C."/>
            <person name="Banfield J.F."/>
        </authorList>
    </citation>
    <scope>NUCLEOTIDE SEQUENCE [LARGE SCALE GENOMIC DNA]</scope>
    <source>
        <strain evidence="1">CG2_30_44_31</strain>
    </source>
</reference>
<dbReference type="InterPro" id="IPR038570">
    <property type="entry name" value="HicA_sf"/>
</dbReference>
<dbReference type="SUPFAM" id="SSF54786">
    <property type="entry name" value="YcfA/nrd intein domain"/>
    <property type="match status" value="1"/>
</dbReference>
<accession>A0A1J5AZS5</accession>
<sequence>MSFPPENYKEWIKVLYKLGFEEKRVGRGKHAYKFTNPFRKTQDFRIQRNFIIIPHKIYPTLSKTIVKQVMFFGFTLDEIKQVC</sequence>
<comment type="caution">
    <text evidence="1">The sequence shown here is derived from an EMBL/GenBank/DDBJ whole genome shotgun (WGS) entry which is preliminary data.</text>
</comment>
<proteinExistence type="predicted"/>
<evidence type="ECO:0000313" key="2">
    <source>
        <dbReference type="Proteomes" id="UP000183605"/>
    </source>
</evidence>
<dbReference type="Gene3D" id="3.30.920.30">
    <property type="entry name" value="Hypothetical protein"/>
    <property type="match status" value="1"/>
</dbReference>
<evidence type="ECO:0000313" key="1">
    <source>
        <dbReference type="EMBL" id="OIP04331.1"/>
    </source>
</evidence>
<organism evidence="1 2">
    <name type="scientific">Candidatus Beckwithbacteria bacterium CG2_30_44_31</name>
    <dbReference type="NCBI Taxonomy" id="1805035"/>
    <lineage>
        <taxon>Bacteria</taxon>
        <taxon>Candidatus Beckwithiibacteriota</taxon>
    </lineage>
</organism>
<evidence type="ECO:0008006" key="3">
    <source>
        <dbReference type="Google" id="ProtNLM"/>
    </source>
</evidence>
<dbReference type="EMBL" id="MNXQ01000007">
    <property type="protein sequence ID" value="OIP04331.1"/>
    <property type="molecule type" value="Genomic_DNA"/>
</dbReference>
<name>A0A1J5AZS5_9BACT</name>